<evidence type="ECO:0000313" key="3">
    <source>
        <dbReference type="RefSeq" id="XP_017303083.1"/>
    </source>
</evidence>
<dbReference type="PaxDb" id="121845-A0A1S4ELP2"/>
<keyword evidence="1" id="KW-0812">Transmembrane</keyword>
<evidence type="ECO:0000313" key="2">
    <source>
        <dbReference type="Proteomes" id="UP000079169"/>
    </source>
</evidence>
<reference evidence="3" key="1">
    <citation type="submission" date="2025-08" db="UniProtKB">
        <authorList>
            <consortium name="RefSeq"/>
        </authorList>
    </citation>
    <scope>IDENTIFICATION</scope>
</reference>
<dbReference type="AlphaFoldDB" id="A0A1S4ELP2"/>
<dbReference type="InterPro" id="IPR050598">
    <property type="entry name" value="AminoAcid_Transporter"/>
</dbReference>
<keyword evidence="2" id="KW-1185">Reference proteome</keyword>
<feature type="transmembrane region" description="Helical" evidence="1">
    <location>
        <begin position="12"/>
        <end position="33"/>
    </location>
</feature>
<dbReference type="Gene3D" id="1.20.1740.10">
    <property type="entry name" value="Amino acid/polyamine transporter I"/>
    <property type="match status" value="1"/>
</dbReference>
<dbReference type="PANTHER" id="PTHR11785:SF514">
    <property type="entry name" value="B(0,+)-TYPE AMINO ACID TRANSPORTER 1-LIKE PROTEIN"/>
    <property type="match status" value="1"/>
</dbReference>
<keyword evidence="1" id="KW-1133">Transmembrane helix</keyword>
<evidence type="ECO:0000256" key="1">
    <source>
        <dbReference type="SAM" id="Phobius"/>
    </source>
</evidence>
<dbReference type="PANTHER" id="PTHR11785">
    <property type="entry name" value="AMINO ACID TRANSPORTER"/>
    <property type="match status" value="1"/>
</dbReference>
<organism evidence="2 3">
    <name type="scientific">Diaphorina citri</name>
    <name type="common">Asian citrus psyllid</name>
    <dbReference type="NCBI Taxonomy" id="121845"/>
    <lineage>
        <taxon>Eukaryota</taxon>
        <taxon>Metazoa</taxon>
        <taxon>Ecdysozoa</taxon>
        <taxon>Arthropoda</taxon>
        <taxon>Hexapoda</taxon>
        <taxon>Insecta</taxon>
        <taxon>Pterygota</taxon>
        <taxon>Neoptera</taxon>
        <taxon>Paraneoptera</taxon>
        <taxon>Hemiptera</taxon>
        <taxon>Sternorrhyncha</taxon>
        <taxon>Psylloidea</taxon>
        <taxon>Psyllidae</taxon>
        <taxon>Diaphorininae</taxon>
        <taxon>Diaphorina</taxon>
    </lineage>
</organism>
<dbReference type="STRING" id="121845.A0A1S4ELP2"/>
<dbReference type="GeneID" id="108253502"/>
<dbReference type="RefSeq" id="XP_017303083.1">
    <property type="nucleotide sequence ID" value="XM_017447594.2"/>
</dbReference>
<dbReference type="KEGG" id="dci:108253502"/>
<dbReference type="GO" id="GO:0015179">
    <property type="term" value="F:L-amino acid transmembrane transporter activity"/>
    <property type="evidence" value="ECO:0007669"/>
    <property type="project" value="TreeGrafter"/>
</dbReference>
<dbReference type="Proteomes" id="UP000079169">
    <property type="component" value="Unplaced"/>
</dbReference>
<sequence length="68" mass="7597">MSVKLYVKIQNLFSSLKVVASMVIVFGGLLYIYQGKTEHLKHGFEGSTLSPNNIVIALYSGLWAYDGW</sequence>
<gene>
    <name evidence="3" type="primary">LOC108253502</name>
</gene>
<name>A0A1S4ELP2_DIACI</name>
<dbReference type="OMA" id="YQGKTEH"/>
<keyword evidence="1" id="KW-0472">Membrane</keyword>
<proteinExistence type="predicted"/>
<accession>A0A1S4ELP2</accession>
<protein>
    <submittedName>
        <fullName evidence="3">B(0,+)-type amino acid transporter 1-like</fullName>
    </submittedName>
</protein>